<dbReference type="InterPro" id="IPR036188">
    <property type="entry name" value="FAD/NAD-bd_sf"/>
</dbReference>
<comment type="caution">
    <text evidence="3">The sequence shown here is derived from an EMBL/GenBank/DDBJ whole genome shotgun (WGS) entry which is preliminary data.</text>
</comment>
<dbReference type="Gene3D" id="3.50.50.60">
    <property type="entry name" value="FAD/NAD(P)-binding domain"/>
    <property type="match status" value="1"/>
</dbReference>
<keyword evidence="4" id="KW-1185">Reference proteome</keyword>
<evidence type="ECO:0000313" key="4">
    <source>
        <dbReference type="Proteomes" id="UP001172102"/>
    </source>
</evidence>
<organism evidence="3 4">
    <name type="scientific">Lasiosphaeris hirsuta</name>
    <dbReference type="NCBI Taxonomy" id="260670"/>
    <lineage>
        <taxon>Eukaryota</taxon>
        <taxon>Fungi</taxon>
        <taxon>Dikarya</taxon>
        <taxon>Ascomycota</taxon>
        <taxon>Pezizomycotina</taxon>
        <taxon>Sordariomycetes</taxon>
        <taxon>Sordariomycetidae</taxon>
        <taxon>Sordariales</taxon>
        <taxon>Lasiosphaeriaceae</taxon>
        <taxon>Lasiosphaeris</taxon>
    </lineage>
</organism>
<accession>A0AA40AS87</accession>
<evidence type="ECO:0000259" key="2">
    <source>
        <dbReference type="Pfam" id="PF05199"/>
    </source>
</evidence>
<dbReference type="Pfam" id="PF05199">
    <property type="entry name" value="GMC_oxred_C"/>
    <property type="match status" value="1"/>
</dbReference>
<dbReference type="AlphaFoldDB" id="A0AA40AS87"/>
<sequence length="218" mass="23522">MLNNKLKVIRIFKSKEAGGESELPLSSHTWAELQPYFKKAELDLLEAVGRGKKPRQKADLVISFANPGLATSDDFSDSIVFQAAMDEYLVSRSGPFTTVNSSSAMLSLPQIGGSLLDLKDEARPSSTPIHPGLPDQHTFLRDALGANDTRARIPPTLPRSRGGVVDDSPRVYGVRGLRVVDASVFFLVPQATINSMVIAVAERATDLIKGDYGVLSGN</sequence>
<dbReference type="Proteomes" id="UP001172102">
    <property type="component" value="Unassembled WGS sequence"/>
</dbReference>
<dbReference type="PANTHER" id="PTHR11552">
    <property type="entry name" value="GLUCOSE-METHANOL-CHOLINE GMC OXIDOREDUCTASE"/>
    <property type="match status" value="1"/>
</dbReference>
<reference evidence="3" key="1">
    <citation type="submission" date="2023-06" db="EMBL/GenBank/DDBJ databases">
        <title>Genome-scale phylogeny and comparative genomics of the fungal order Sordariales.</title>
        <authorList>
            <consortium name="Lawrence Berkeley National Laboratory"/>
            <person name="Hensen N."/>
            <person name="Bonometti L."/>
            <person name="Westerberg I."/>
            <person name="Brannstrom I.O."/>
            <person name="Guillou S."/>
            <person name="Cros-Aarteil S."/>
            <person name="Calhoun S."/>
            <person name="Haridas S."/>
            <person name="Kuo A."/>
            <person name="Mondo S."/>
            <person name="Pangilinan J."/>
            <person name="Riley R."/>
            <person name="Labutti K."/>
            <person name="Andreopoulos B."/>
            <person name="Lipzen A."/>
            <person name="Chen C."/>
            <person name="Yanf M."/>
            <person name="Daum C."/>
            <person name="Ng V."/>
            <person name="Clum A."/>
            <person name="Steindorff A."/>
            <person name="Ohm R."/>
            <person name="Martin F."/>
            <person name="Silar P."/>
            <person name="Natvig D."/>
            <person name="Lalanne C."/>
            <person name="Gautier V."/>
            <person name="Ament-Velasquez S.L."/>
            <person name="Kruys A."/>
            <person name="Hutchinson M.I."/>
            <person name="Powell A.J."/>
            <person name="Barry K."/>
            <person name="Miller A.N."/>
            <person name="Grigoriev I.V."/>
            <person name="Debuchy R."/>
            <person name="Gladieux P."/>
            <person name="Thoren M.H."/>
            <person name="Johannesson H."/>
        </authorList>
    </citation>
    <scope>NUCLEOTIDE SEQUENCE</scope>
    <source>
        <strain evidence="3">SMH4607-1</strain>
    </source>
</reference>
<evidence type="ECO:0000256" key="1">
    <source>
        <dbReference type="ARBA" id="ARBA00010790"/>
    </source>
</evidence>
<dbReference type="InterPro" id="IPR007867">
    <property type="entry name" value="GMC_OxRtase_C"/>
</dbReference>
<protein>
    <recommendedName>
        <fullName evidence="2">Glucose-methanol-choline oxidoreductase C-terminal domain-containing protein</fullName>
    </recommendedName>
</protein>
<gene>
    <name evidence="3" type="ORF">B0H67DRAFT_644220</name>
</gene>
<proteinExistence type="inferred from homology"/>
<dbReference type="GO" id="GO:0016614">
    <property type="term" value="F:oxidoreductase activity, acting on CH-OH group of donors"/>
    <property type="evidence" value="ECO:0007669"/>
    <property type="project" value="InterPro"/>
</dbReference>
<feature type="domain" description="Glucose-methanol-choline oxidoreductase C-terminal" evidence="2">
    <location>
        <begin position="161"/>
        <end position="201"/>
    </location>
</feature>
<evidence type="ECO:0000313" key="3">
    <source>
        <dbReference type="EMBL" id="KAK0721050.1"/>
    </source>
</evidence>
<dbReference type="PANTHER" id="PTHR11552:SF210">
    <property type="entry name" value="GLUCOSE-METHANOL-CHOLINE OXIDOREDUCTASE N-TERMINAL DOMAIN-CONTAINING PROTEIN-RELATED"/>
    <property type="match status" value="1"/>
</dbReference>
<name>A0AA40AS87_9PEZI</name>
<dbReference type="EMBL" id="JAUKUA010000003">
    <property type="protein sequence ID" value="KAK0721050.1"/>
    <property type="molecule type" value="Genomic_DNA"/>
</dbReference>
<comment type="similarity">
    <text evidence="1">Belongs to the GMC oxidoreductase family.</text>
</comment>
<dbReference type="SUPFAM" id="SSF51905">
    <property type="entry name" value="FAD/NAD(P)-binding domain"/>
    <property type="match status" value="1"/>
</dbReference>
<dbReference type="InterPro" id="IPR012132">
    <property type="entry name" value="GMC_OxRdtase"/>
</dbReference>
<dbReference type="GO" id="GO:0050660">
    <property type="term" value="F:flavin adenine dinucleotide binding"/>
    <property type="evidence" value="ECO:0007669"/>
    <property type="project" value="InterPro"/>
</dbReference>